<feature type="transmembrane region" description="Helical" evidence="1">
    <location>
        <begin position="278"/>
        <end position="300"/>
    </location>
</feature>
<feature type="transmembrane region" description="Helical" evidence="1">
    <location>
        <begin position="253"/>
        <end position="272"/>
    </location>
</feature>
<dbReference type="eggNOG" id="COG5361">
    <property type="taxonomic scope" value="Bacteria"/>
</dbReference>
<evidence type="ECO:0000313" key="3">
    <source>
        <dbReference type="EMBL" id="AIE85864.1"/>
    </source>
</evidence>
<reference evidence="3 4" key="1">
    <citation type="journal article" date="2014" name="PLoS ONE">
        <title>The first complete genome sequence of the class fimbriimonadia in the phylum armatimonadetes.</title>
        <authorList>
            <person name="Hu Z.Y."/>
            <person name="Wang Y.Z."/>
            <person name="Im W.T."/>
            <person name="Wang S.Y."/>
            <person name="Zhao G.P."/>
            <person name="Zheng H.J."/>
            <person name="Quan Z.X."/>
        </authorList>
    </citation>
    <scope>NUCLEOTIDE SEQUENCE [LARGE SCALE GENOMIC DNA]</scope>
    <source>
        <strain evidence="3">Gsoil 348</strain>
    </source>
</reference>
<evidence type="ECO:0000313" key="4">
    <source>
        <dbReference type="Proteomes" id="UP000027982"/>
    </source>
</evidence>
<organism evidence="3 4">
    <name type="scientific">Fimbriimonas ginsengisoli Gsoil 348</name>
    <dbReference type="NCBI Taxonomy" id="661478"/>
    <lineage>
        <taxon>Bacteria</taxon>
        <taxon>Bacillati</taxon>
        <taxon>Armatimonadota</taxon>
        <taxon>Fimbriimonadia</taxon>
        <taxon>Fimbriimonadales</taxon>
        <taxon>Fimbriimonadaceae</taxon>
        <taxon>Fimbriimonas</taxon>
    </lineage>
</organism>
<dbReference type="STRING" id="661478.OP10G_2496"/>
<dbReference type="PANTHER" id="PTHR18945">
    <property type="entry name" value="NEUROTRANSMITTER GATED ION CHANNEL"/>
    <property type="match status" value="1"/>
</dbReference>
<keyword evidence="1" id="KW-1133">Transmembrane helix</keyword>
<keyword evidence="4" id="KW-1185">Reference proteome</keyword>
<dbReference type="Gene3D" id="2.70.170.10">
    <property type="entry name" value="Neurotransmitter-gated ion-channel ligand-binding domain"/>
    <property type="match status" value="1"/>
</dbReference>
<evidence type="ECO:0000259" key="2">
    <source>
        <dbReference type="Pfam" id="PF02931"/>
    </source>
</evidence>
<feature type="domain" description="Neurotransmitter-gated ion-channel ligand-binding" evidence="2">
    <location>
        <begin position="21"/>
        <end position="215"/>
    </location>
</feature>
<proteinExistence type="predicted"/>
<feature type="transmembrane region" description="Helical" evidence="1">
    <location>
        <begin position="321"/>
        <end position="339"/>
    </location>
</feature>
<dbReference type="InterPro" id="IPR006201">
    <property type="entry name" value="Neur_channel"/>
</dbReference>
<dbReference type="GO" id="GO:0016020">
    <property type="term" value="C:membrane"/>
    <property type="evidence" value="ECO:0007669"/>
    <property type="project" value="InterPro"/>
</dbReference>
<name>A0A068NW80_FIMGI</name>
<dbReference type="InterPro" id="IPR036734">
    <property type="entry name" value="Neur_chan_lig-bd_sf"/>
</dbReference>
<dbReference type="Pfam" id="PF02931">
    <property type="entry name" value="Neur_chan_LBD"/>
    <property type="match status" value="1"/>
</dbReference>
<dbReference type="Proteomes" id="UP000027982">
    <property type="component" value="Chromosome"/>
</dbReference>
<dbReference type="HOGENOM" id="CLU_010920_3_0_0"/>
<keyword evidence="1" id="KW-0812">Transmembrane</keyword>
<evidence type="ECO:0000256" key="1">
    <source>
        <dbReference type="SAM" id="Phobius"/>
    </source>
</evidence>
<dbReference type="KEGG" id="fgi:OP10G_2496"/>
<sequence>MASLGLAQNHPAKLQLAQVAVTPPSNGREPVPVRAGLYVEEISGIDEGTNRFTLHGALDLEWRDPRLAFDTAKVGAKVKVYLEEDANEMLEKIWWPTVQFVNQIGKPTIENEELMISSDGSVLFREKISVALDSVFEMSKFPFDSQRLRVHLASFAYGSDELVFSVDKTIVGLSPTFRMSGWSMLGVDEKVHERKGIRDRTSFSEIEADVSIQRVPGFFVSKFFVPLAVVMLLLCGVLWVPPHDVKDRISATLTGMLTAAAYGFTITTYLPAHVYDTFLDSIVILSLVYSSLLMIENVVSYHYHSSERTAKALRLDRICRFAFPLVFLLSMLCLAKAYGVL</sequence>
<feature type="transmembrane region" description="Helical" evidence="1">
    <location>
        <begin position="223"/>
        <end position="241"/>
    </location>
</feature>
<dbReference type="SUPFAM" id="SSF63712">
    <property type="entry name" value="Nicotinic receptor ligand binding domain-like"/>
    <property type="match status" value="1"/>
</dbReference>
<dbReference type="Gene3D" id="1.20.58.390">
    <property type="entry name" value="Neurotransmitter-gated ion-channel transmembrane domain"/>
    <property type="match status" value="1"/>
</dbReference>
<dbReference type="InterPro" id="IPR038050">
    <property type="entry name" value="Neuro_actylchol_rec"/>
</dbReference>
<protein>
    <submittedName>
        <fullName evidence="3">Neurotransmitter-gated ion-channel ligand-binding protein</fullName>
    </submittedName>
</protein>
<dbReference type="CDD" id="cd18988">
    <property type="entry name" value="LGIC_ECD_bact"/>
    <property type="match status" value="1"/>
</dbReference>
<dbReference type="EMBL" id="CP007139">
    <property type="protein sequence ID" value="AIE85864.1"/>
    <property type="molecule type" value="Genomic_DNA"/>
</dbReference>
<dbReference type="GO" id="GO:0005230">
    <property type="term" value="F:extracellular ligand-gated monoatomic ion channel activity"/>
    <property type="evidence" value="ECO:0007669"/>
    <property type="project" value="InterPro"/>
</dbReference>
<keyword evidence="1" id="KW-0472">Membrane</keyword>
<dbReference type="InterPro" id="IPR006202">
    <property type="entry name" value="Neur_chan_lig-bd"/>
</dbReference>
<gene>
    <name evidence="3" type="ORF">OP10G_2496</name>
</gene>
<accession>A0A068NW80</accession>
<dbReference type="AlphaFoldDB" id="A0A068NW80"/>
<dbReference type="GO" id="GO:0004888">
    <property type="term" value="F:transmembrane signaling receptor activity"/>
    <property type="evidence" value="ECO:0007669"/>
    <property type="project" value="InterPro"/>
</dbReference>